<comment type="catalytic activity">
    <reaction evidence="7">
        <text>(2E)-4-hydroxy-3-methylbut-2-enyl diphosphate + oxidized [flavodoxin] + H2O + 2 H(+) = 2-C-methyl-D-erythritol 2,4-cyclic diphosphate + reduced [flavodoxin]</text>
        <dbReference type="Rhea" id="RHEA:43604"/>
        <dbReference type="Rhea" id="RHEA-COMP:10622"/>
        <dbReference type="Rhea" id="RHEA-COMP:10623"/>
        <dbReference type="ChEBI" id="CHEBI:15377"/>
        <dbReference type="ChEBI" id="CHEBI:15378"/>
        <dbReference type="ChEBI" id="CHEBI:57618"/>
        <dbReference type="ChEBI" id="CHEBI:58210"/>
        <dbReference type="ChEBI" id="CHEBI:58483"/>
        <dbReference type="ChEBI" id="CHEBI:128753"/>
        <dbReference type="EC" id="1.17.7.3"/>
    </reaction>
</comment>
<comment type="cofactor">
    <cofactor evidence="7">
        <name>[4Fe-4S] cluster</name>
        <dbReference type="ChEBI" id="CHEBI:49883"/>
    </cofactor>
    <text evidence="7">Binds 1 [4Fe-4S] cluster.</text>
</comment>
<dbReference type="Pfam" id="PF04551">
    <property type="entry name" value="GcpE"/>
    <property type="match status" value="1"/>
</dbReference>
<keyword evidence="11" id="KW-1185">Reference proteome</keyword>
<keyword evidence="1 7" id="KW-0004">4Fe-4S</keyword>
<dbReference type="GO" id="GO:0016114">
    <property type="term" value="P:terpenoid biosynthetic process"/>
    <property type="evidence" value="ECO:0007669"/>
    <property type="project" value="InterPro"/>
</dbReference>
<organism evidence="10 11">
    <name type="scientific">Anaerohalosphaera lusitana</name>
    <dbReference type="NCBI Taxonomy" id="1936003"/>
    <lineage>
        <taxon>Bacteria</taxon>
        <taxon>Pseudomonadati</taxon>
        <taxon>Planctomycetota</taxon>
        <taxon>Phycisphaerae</taxon>
        <taxon>Sedimentisphaerales</taxon>
        <taxon>Anaerohalosphaeraceae</taxon>
        <taxon>Anaerohalosphaera</taxon>
    </lineage>
</organism>
<dbReference type="PANTHER" id="PTHR30454">
    <property type="entry name" value="4-HYDROXY-3-METHYLBUT-2-EN-1-YL DIPHOSPHATE SYNTHASE"/>
    <property type="match status" value="1"/>
</dbReference>
<dbReference type="GO" id="GO:0046429">
    <property type="term" value="F:4-hydroxy-3-methylbut-2-en-1-yl diphosphate synthase activity (ferredoxin)"/>
    <property type="evidence" value="ECO:0007669"/>
    <property type="project" value="UniProtKB-UniRule"/>
</dbReference>
<dbReference type="STRING" id="1936003.STSP2_03212"/>
<evidence type="ECO:0000256" key="3">
    <source>
        <dbReference type="ARBA" id="ARBA00023002"/>
    </source>
</evidence>
<reference evidence="11" key="1">
    <citation type="submission" date="2017-02" db="EMBL/GenBank/DDBJ databases">
        <title>Comparative genomics and description of representatives of a novel lineage of planctomycetes thriving in anoxic sediments.</title>
        <authorList>
            <person name="Spring S."/>
            <person name="Bunk B."/>
            <person name="Sproer C."/>
        </authorList>
    </citation>
    <scope>NUCLEOTIDE SEQUENCE [LARGE SCALE GENOMIC DNA]</scope>
    <source>
        <strain evidence="11">ST-NAGAB-D1</strain>
    </source>
</reference>
<dbReference type="UniPathway" id="UPA00056">
    <property type="reaction ID" value="UER00096"/>
</dbReference>
<keyword evidence="3 7" id="KW-0560">Oxidoreductase</keyword>
<dbReference type="PIRSF" id="PIRSF004640">
    <property type="entry name" value="IspG"/>
    <property type="match status" value="1"/>
</dbReference>
<dbReference type="InterPro" id="IPR045854">
    <property type="entry name" value="NO2/SO3_Rdtase_4Fe4S_sf"/>
</dbReference>
<dbReference type="NCBIfam" id="NF001540">
    <property type="entry name" value="PRK00366.1"/>
    <property type="match status" value="1"/>
</dbReference>
<dbReference type="SUPFAM" id="SSF56014">
    <property type="entry name" value="Nitrite and sulphite reductase 4Fe-4S domain-like"/>
    <property type="match status" value="1"/>
</dbReference>
<comment type="pathway">
    <text evidence="7">Isoprenoid biosynthesis; isopentenyl diphosphate biosynthesis via DXP pathway; isopentenyl diphosphate from 1-deoxy-D-xylulose 5-phosphate: step 5/6.</text>
</comment>
<dbReference type="InterPro" id="IPR011005">
    <property type="entry name" value="Dihydropteroate_synth-like_sf"/>
</dbReference>
<dbReference type="OrthoDB" id="9803214at2"/>
<feature type="binding site" evidence="7">
    <location>
        <position position="279"/>
    </location>
    <ligand>
        <name>[4Fe-4S] cluster</name>
        <dbReference type="ChEBI" id="CHEBI:49883"/>
    </ligand>
</feature>
<keyword evidence="4 7" id="KW-0408">Iron</keyword>
<dbReference type="Proteomes" id="UP000189674">
    <property type="component" value="Chromosome"/>
</dbReference>
<comment type="similarity">
    <text evidence="7">Belongs to the IspG family.</text>
</comment>
<feature type="binding site" evidence="7">
    <location>
        <position position="276"/>
    </location>
    <ligand>
        <name>[4Fe-4S] cluster</name>
        <dbReference type="ChEBI" id="CHEBI:49883"/>
    </ligand>
</feature>
<feature type="domain" description="IspG C-terminal" evidence="9">
    <location>
        <begin position="272"/>
        <end position="359"/>
    </location>
</feature>
<keyword evidence="6 7" id="KW-0414">Isoprene biosynthesis</keyword>
<dbReference type="GO" id="GO:0141197">
    <property type="term" value="F:4-hydroxy-3-methylbut-2-enyl-diphosphate synthase activity (flavodoxin)"/>
    <property type="evidence" value="ECO:0007669"/>
    <property type="project" value="UniProtKB-EC"/>
</dbReference>
<keyword evidence="2 7" id="KW-0479">Metal-binding</keyword>
<evidence type="ECO:0000259" key="9">
    <source>
        <dbReference type="Pfam" id="PF26540"/>
    </source>
</evidence>
<evidence type="ECO:0000313" key="11">
    <source>
        <dbReference type="Proteomes" id="UP000189674"/>
    </source>
</evidence>
<protein>
    <recommendedName>
        <fullName evidence="7">4-hydroxy-3-methylbut-2-en-1-yl diphosphate synthase (flavodoxin)</fullName>
        <ecNumber evidence="7">1.17.7.3</ecNumber>
    </recommendedName>
    <alternativeName>
        <fullName evidence="7">1-hydroxy-2-methyl-2-(E)-butenyl 4-diphosphate synthase</fullName>
    </alternativeName>
</protein>
<dbReference type="GO" id="GO:0019288">
    <property type="term" value="P:isopentenyl diphosphate biosynthetic process, methylerythritol 4-phosphate pathway"/>
    <property type="evidence" value="ECO:0007669"/>
    <property type="project" value="UniProtKB-UniRule"/>
</dbReference>
<dbReference type="InterPro" id="IPR058578">
    <property type="entry name" value="IspG_TIM"/>
</dbReference>
<proteinExistence type="inferred from homology"/>
<dbReference type="GO" id="GO:0051539">
    <property type="term" value="F:4 iron, 4 sulfur cluster binding"/>
    <property type="evidence" value="ECO:0007669"/>
    <property type="project" value="UniProtKB-UniRule"/>
</dbReference>
<keyword evidence="5 7" id="KW-0411">Iron-sulfur</keyword>
<dbReference type="Gene3D" id="3.30.413.10">
    <property type="entry name" value="Sulfite Reductase Hemoprotein, domain 1"/>
    <property type="match status" value="1"/>
</dbReference>
<feature type="binding site" evidence="7">
    <location>
        <position position="318"/>
    </location>
    <ligand>
        <name>[4Fe-4S] cluster</name>
        <dbReference type="ChEBI" id="CHEBI:49883"/>
    </ligand>
</feature>
<accession>A0A1U9NQ01</accession>
<evidence type="ECO:0000256" key="4">
    <source>
        <dbReference type="ARBA" id="ARBA00023004"/>
    </source>
</evidence>
<dbReference type="InterPro" id="IPR058579">
    <property type="entry name" value="IspG_C"/>
</dbReference>
<dbReference type="InterPro" id="IPR016425">
    <property type="entry name" value="IspG_bac"/>
</dbReference>
<dbReference type="Pfam" id="PF26540">
    <property type="entry name" value="GcpE_C"/>
    <property type="match status" value="1"/>
</dbReference>
<dbReference type="Gene3D" id="3.20.20.20">
    <property type="entry name" value="Dihydropteroate synthase-like"/>
    <property type="match status" value="1"/>
</dbReference>
<evidence type="ECO:0000259" key="8">
    <source>
        <dbReference type="Pfam" id="PF04551"/>
    </source>
</evidence>
<dbReference type="SUPFAM" id="SSF51717">
    <property type="entry name" value="Dihydropteroate synthetase-like"/>
    <property type="match status" value="1"/>
</dbReference>
<dbReference type="PANTHER" id="PTHR30454:SF0">
    <property type="entry name" value="4-HYDROXY-3-METHYLBUT-2-EN-1-YL DIPHOSPHATE SYNTHASE (FERREDOXIN), CHLOROPLASTIC"/>
    <property type="match status" value="1"/>
</dbReference>
<sequence>MVKTSYNRVMIKRRNSKTANVGSIKLGGSNPIVLQSMTKVATTDVAACLGQIAELREAGCGLVRLAVPTKADTAAFAKIVNQCDMPLVADIHFSRARAIEAIEAGAAKIRLNPGNLKERADILEIIEAAKAHGTAIRVGVNEASIRDLRAGDVAEGGRVGLMLEEMSGYVRVFEEAGFENIVLSAKSADTVRTIEINRLMAEKFEYPIHLGLTHAGLVEDATVSSSVAIGTLLAEGIGDTIRVSVAGDPLEEIRLGREILASLGLAEKRGPELIVCPTCGRCQIDVVALARKVRGALENTDKKAKVAVMGCIVNGPGEAADADVAVCAAKGKGFLYSHGKKLCTVPEDQLLDSLVQEIDRL</sequence>
<dbReference type="InterPro" id="IPR004588">
    <property type="entry name" value="IspG_bac-typ"/>
</dbReference>
<evidence type="ECO:0000313" key="10">
    <source>
        <dbReference type="EMBL" id="AQT70011.1"/>
    </source>
</evidence>
<feature type="binding site" evidence="7">
    <location>
        <position position="311"/>
    </location>
    <ligand>
        <name>[4Fe-4S] cluster</name>
        <dbReference type="ChEBI" id="CHEBI:49883"/>
    </ligand>
</feature>
<dbReference type="RefSeq" id="WP_146663643.1">
    <property type="nucleotide sequence ID" value="NZ_CP019791.1"/>
</dbReference>
<dbReference type="KEGG" id="alus:STSP2_03212"/>
<evidence type="ECO:0000256" key="6">
    <source>
        <dbReference type="ARBA" id="ARBA00023229"/>
    </source>
</evidence>
<evidence type="ECO:0000256" key="1">
    <source>
        <dbReference type="ARBA" id="ARBA00022485"/>
    </source>
</evidence>
<evidence type="ECO:0000256" key="2">
    <source>
        <dbReference type="ARBA" id="ARBA00022723"/>
    </source>
</evidence>
<name>A0A1U9NQ01_9BACT</name>
<feature type="domain" description="IspG TIM-barrel" evidence="8">
    <location>
        <begin position="17"/>
        <end position="256"/>
    </location>
</feature>
<dbReference type="AlphaFoldDB" id="A0A1U9NQ01"/>
<dbReference type="GO" id="GO:0005506">
    <property type="term" value="F:iron ion binding"/>
    <property type="evidence" value="ECO:0007669"/>
    <property type="project" value="InterPro"/>
</dbReference>
<comment type="function">
    <text evidence="7">Converts 2C-methyl-D-erythritol 2,4-cyclodiphosphate (ME-2,4cPP) into 1-hydroxy-2-methyl-2-(E)-butenyl 4-diphosphate.</text>
</comment>
<dbReference type="EMBL" id="CP019791">
    <property type="protein sequence ID" value="AQT70011.1"/>
    <property type="molecule type" value="Genomic_DNA"/>
</dbReference>
<evidence type="ECO:0000256" key="7">
    <source>
        <dbReference type="HAMAP-Rule" id="MF_00159"/>
    </source>
</evidence>
<evidence type="ECO:0000256" key="5">
    <source>
        <dbReference type="ARBA" id="ARBA00023014"/>
    </source>
</evidence>
<gene>
    <name evidence="7 10" type="primary">ispG</name>
    <name evidence="10" type="ORF">STSP2_03212</name>
</gene>
<dbReference type="HAMAP" id="MF_00159">
    <property type="entry name" value="IspG"/>
    <property type="match status" value="1"/>
</dbReference>
<dbReference type="NCBIfam" id="TIGR00612">
    <property type="entry name" value="ispG_gcpE"/>
    <property type="match status" value="1"/>
</dbReference>
<dbReference type="EC" id="1.17.7.3" evidence="7"/>